<keyword evidence="5" id="KW-1185">Reference proteome</keyword>
<dbReference type="InterPro" id="IPR007651">
    <property type="entry name" value="Lipin_N"/>
</dbReference>
<dbReference type="InterPro" id="IPR013209">
    <property type="entry name" value="LNS2"/>
</dbReference>
<dbReference type="Pfam" id="PF08235">
    <property type="entry name" value="LNS2"/>
    <property type="match status" value="1"/>
</dbReference>
<evidence type="ECO:0000313" key="5">
    <source>
        <dbReference type="Proteomes" id="UP001255856"/>
    </source>
</evidence>
<dbReference type="InterPro" id="IPR031315">
    <property type="entry name" value="LNS2/PITP"/>
</dbReference>
<dbReference type="PANTHER" id="PTHR12181">
    <property type="entry name" value="LIPIN"/>
    <property type="match status" value="1"/>
</dbReference>
<protein>
    <recommendedName>
        <fullName evidence="3">LNS2/PITP domain-containing protein</fullName>
    </recommendedName>
</protein>
<comment type="caution">
    <text evidence="4">The sequence shown here is derived from an EMBL/GenBank/DDBJ whole genome shotgun (WGS) entry which is preliminary data.</text>
</comment>
<organism evidence="4 5">
    <name type="scientific">Prototheca wickerhamii</name>
    <dbReference type="NCBI Taxonomy" id="3111"/>
    <lineage>
        <taxon>Eukaryota</taxon>
        <taxon>Viridiplantae</taxon>
        <taxon>Chlorophyta</taxon>
        <taxon>core chlorophytes</taxon>
        <taxon>Trebouxiophyceae</taxon>
        <taxon>Chlorellales</taxon>
        <taxon>Chlorellaceae</taxon>
        <taxon>Prototheca</taxon>
    </lineage>
</organism>
<name>A0AAD9MMR0_PROWI</name>
<feature type="domain" description="LNS2/PITP" evidence="3">
    <location>
        <begin position="527"/>
        <end position="670"/>
    </location>
</feature>
<dbReference type="SMART" id="SM00775">
    <property type="entry name" value="LNS2"/>
    <property type="match status" value="1"/>
</dbReference>
<feature type="compositionally biased region" description="Low complexity" evidence="2">
    <location>
        <begin position="359"/>
        <end position="373"/>
    </location>
</feature>
<reference evidence="4" key="1">
    <citation type="submission" date="2021-01" db="EMBL/GenBank/DDBJ databases">
        <authorList>
            <person name="Eckstrom K.M.E."/>
        </authorList>
    </citation>
    <scope>NUCLEOTIDE SEQUENCE</scope>
    <source>
        <strain evidence="4">UVCC 0001</strain>
    </source>
</reference>
<dbReference type="SUPFAM" id="SSF56784">
    <property type="entry name" value="HAD-like"/>
    <property type="match status" value="1"/>
</dbReference>
<evidence type="ECO:0000259" key="3">
    <source>
        <dbReference type="SMART" id="SM00775"/>
    </source>
</evidence>
<dbReference type="InterPro" id="IPR026058">
    <property type="entry name" value="LIPIN"/>
</dbReference>
<dbReference type="InterPro" id="IPR036412">
    <property type="entry name" value="HAD-like_sf"/>
</dbReference>
<dbReference type="EMBL" id="JASFZW010000002">
    <property type="protein sequence ID" value="KAK2080028.1"/>
    <property type="molecule type" value="Genomic_DNA"/>
</dbReference>
<feature type="region of interest" description="Disordered" evidence="2">
    <location>
        <begin position="348"/>
        <end position="389"/>
    </location>
</feature>
<dbReference type="GO" id="GO:0008195">
    <property type="term" value="F:phosphatidate phosphatase activity"/>
    <property type="evidence" value="ECO:0007669"/>
    <property type="project" value="TreeGrafter"/>
</dbReference>
<feature type="compositionally biased region" description="Basic and acidic residues" evidence="2">
    <location>
        <begin position="410"/>
        <end position="420"/>
    </location>
</feature>
<feature type="region of interest" description="Disordered" evidence="2">
    <location>
        <begin position="113"/>
        <end position="230"/>
    </location>
</feature>
<evidence type="ECO:0000256" key="1">
    <source>
        <dbReference type="ARBA" id="ARBA00005476"/>
    </source>
</evidence>
<proteinExistence type="inferred from homology"/>
<dbReference type="AlphaFoldDB" id="A0AAD9MMR0"/>
<dbReference type="Proteomes" id="UP001255856">
    <property type="component" value="Unassembled WGS sequence"/>
</dbReference>
<evidence type="ECO:0000256" key="2">
    <source>
        <dbReference type="SAM" id="MobiDB-lite"/>
    </source>
</evidence>
<dbReference type="PANTHER" id="PTHR12181:SF12">
    <property type="entry name" value="PHOSPHATIDATE PHOSPHATASE"/>
    <property type="match status" value="1"/>
</dbReference>
<sequence length="753" mass="80890">MAGLQSITASALKSGTLAVTSRLTYAVPHLSGAIDVVMVCQPDGSLRSSPFYVRFGKYSGLRTEDKRVAIVVNDQELDFQMVLGRTGEAYFATESWVPLEQVPPGLVDELKPQQAGAGEADGTAQRAESEDEFFPADGGGMGRSSSAPCLAGSPAEELPAEQAAGDPGAERARPQLRISQSFKPSPAASRTADPVEGPVLIGFDPSGSRDYGSERASPSGTLEREPSGPVRVASALSSALGRHRRRARASRWPPGMPAHEVAALFELRRVDAPEALAPLQGAADAGADWDGYALRIGNTVYALRDALPALLALVTLGPEAAQRLLEALEPATPSWPILGSPGLVGRSALSSPLAPTRPAEPGAPQEGEAASGPATPPSSFASVPGSSPGGGRWRAWLPLRSWKSSSARSDALDDSSREPSQEPGSAGSARPTGRQQRVTRAQELAILEQLAKGSGPTSVQVTEVARLEVDDAGRPSVLLRKRAFVPTQEQLAAIKPLLRQGQNTIRFRFDRQELHAFVYLMPWSTRLVVSDIDGTITKSDVLGHLGALLGYDWTHEGITNLFSEVKENGYDFLFLSSRSIAQVTVTVPVGPVIISPDGLFPSLYREVILRRPHEFKIRCLEDIRSLFPPDWNPFYAGFGNRDTDEVSYLAVGVPPPRIFIINPKGELRKASSVVRTSTTSSLSSLRRLVDEVFPALKRVTSVGPEAETQREEFSDYLYWRVQPPITIGSDDEEFDDALSPRREDSSTKPGNGP</sequence>
<gene>
    <name evidence="4" type="ORF">QBZ16_002424</name>
</gene>
<feature type="region of interest" description="Disordered" evidence="2">
    <location>
        <begin position="407"/>
        <end position="438"/>
    </location>
</feature>
<accession>A0AAD9MMR0</accession>
<dbReference type="Pfam" id="PF04571">
    <property type="entry name" value="Lipin_N"/>
    <property type="match status" value="1"/>
</dbReference>
<comment type="similarity">
    <text evidence="1">Belongs to the lipin family.</text>
</comment>
<feature type="region of interest" description="Disordered" evidence="2">
    <location>
        <begin position="726"/>
        <end position="753"/>
    </location>
</feature>
<evidence type="ECO:0000313" key="4">
    <source>
        <dbReference type="EMBL" id="KAK2080028.1"/>
    </source>
</evidence>